<proteinExistence type="predicted"/>
<evidence type="ECO:0000313" key="4">
    <source>
        <dbReference type="Proteomes" id="UP000231259"/>
    </source>
</evidence>
<gene>
    <name evidence="3" type="ORF">P775_18370</name>
</gene>
<evidence type="ECO:0000256" key="2">
    <source>
        <dbReference type="SAM" id="Phobius"/>
    </source>
</evidence>
<reference evidence="3 4" key="1">
    <citation type="submission" date="2013-09" db="EMBL/GenBank/DDBJ databases">
        <title>Genome sequencing of Phaeobacter antarcticus sp. nov. SM1211.</title>
        <authorList>
            <person name="Zhang X.-Y."/>
            <person name="Liu C."/>
            <person name="Chen X.-L."/>
            <person name="Xie B.-B."/>
            <person name="Qin Q.-L."/>
            <person name="Rong J.-C."/>
            <person name="Zhang Y.-Z."/>
        </authorList>
    </citation>
    <scope>NUCLEOTIDE SEQUENCE [LARGE SCALE GENOMIC DNA]</scope>
    <source>
        <strain evidence="3 4">SM1211</strain>
    </source>
</reference>
<organism evidence="3 4">
    <name type="scientific">Puniceibacterium antarcticum</name>
    <dbReference type="NCBI Taxonomy" id="1206336"/>
    <lineage>
        <taxon>Bacteria</taxon>
        <taxon>Pseudomonadati</taxon>
        <taxon>Pseudomonadota</taxon>
        <taxon>Alphaproteobacteria</taxon>
        <taxon>Rhodobacterales</taxon>
        <taxon>Paracoccaceae</taxon>
        <taxon>Puniceibacterium</taxon>
    </lineage>
</organism>
<feature type="region of interest" description="Disordered" evidence="1">
    <location>
        <begin position="29"/>
        <end position="53"/>
    </location>
</feature>
<keyword evidence="2" id="KW-0472">Membrane</keyword>
<comment type="caution">
    <text evidence="3">The sequence shown here is derived from an EMBL/GenBank/DDBJ whole genome shotgun (WGS) entry which is preliminary data.</text>
</comment>
<dbReference type="AlphaFoldDB" id="A0A2G8RAG2"/>
<protein>
    <submittedName>
        <fullName evidence="3">Uncharacterized protein</fullName>
    </submittedName>
</protein>
<dbReference type="EMBL" id="AWWI01000121">
    <property type="protein sequence ID" value="PIL18540.1"/>
    <property type="molecule type" value="Genomic_DNA"/>
</dbReference>
<keyword evidence="2" id="KW-1133">Transmembrane helix</keyword>
<dbReference type="Proteomes" id="UP000231259">
    <property type="component" value="Unassembled WGS sequence"/>
</dbReference>
<evidence type="ECO:0000256" key="1">
    <source>
        <dbReference type="SAM" id="MobiDB-lite"/>
    </source>
</evidence>
<dbReference type="RefSeq" id="WP_180287487.1">
    <property type="nucleotide sequence ID" value="NZ_AWWI01000121.1"/>
</dbReference>
<feature type="transmembrane region" description="Helical" evidence="2">
    <location>
        <begin position="6"/>
        <end position="24"/>
    </location>
</feature>
<keyword evidence="4" id="KW-1185">Reference proteome</keyword>
<name>A0A2G8RAG2_9RHOB</name>
<keyword evidence="2" id="KW-0812">Transmembrane</keyword>
<accession>A0A2G8RAG2</accession>
<sequence>MEVNFIVPVLALMTMFAVIVFSLWSKHKTEQRKNDPTAPKSALASDGPTPGEK</sequence>
<evidence type="ECO:0000313" key="3">
    <source>
        <dbReference type="EMBL" id="PIL18540.1"/>
    </source>
</evidence>